<feature type="domain" description="Cation-transporting P-type ATPase C-terminal" evidence="8">
    <location>
        <begin position="240"/>
        <end position="381"/>
    </location>
</feature>
<dbReference type="GO" id="GO:1990573">
    <property type="term" value="P:potassium ion import across plasma membrane"/>
    <property type="evidence" value="ECO:0007669"/>
    <property type="project" value="TreeGrafter"/>
</dbReference>
<dbReference type="PRINTS" id="PR00120">
    <property type="entry name" value="HATPASE"/>
</dbReference>
<dbReference type="InterPro" id="IPR001757">
    <property type="entry name" value="P_typ_ATPase"/>
</dbReference>
<evidence type="ECO:0000313" key="10">
    <source>
        <dbReference type="Proteomes" id="UP001150925"/>
    </source>
</evidence>
<dbReference type="GO" id="GO:0006883">
    <property type="term" value="P:intracellular sodium ion homeostasis"/>
    <property type="evidence" value="ECO:0007669"/>
    <property type="project" value="TreeGrafter"/>
</dbReference>
<dbReference type="NCBIfam" id="TIGR01494">
    <property type="entry name" value="ATPase_P-type"/>
    <property type="match status" value="1"/>
</dbReference>
<evidence type="ECO:0000256" key="7">
    <source>
        <dbReference type="SAM" id="Phobius"/>
    </source>
</evidence>
<feature type="region of interest" description="Disordered" evidence="6">
    <location>
        <begin position="390"/>
        <end position="422"/>
    </location>
</feature>
<keyword evidence="5 7" id="KW-0472">Membrane</keyword>
<evidence type="ECO:0000256" key="5">
    <source>
        <dbReference type="ARBA" id="ARBA00023136"/>
    </source>
</evidence>
<dbReference type="Pfam" id="PF00689">
    <property type="entry name" value="Cation_ATPase_C"/>
    <property type="match status" value="2"/>
</dbReference>
<evidence type="ECO:0000259" key="8">
    <source>
        <dbReference type="Pfam" id="PF00689"/>
    </source>
</evidence>
<dbReference type="PRINTS" id="PR00119">
    <property type="entry name" value="CATATPASE"/>
</dbReference>
<feature type="non-terminal residue" evidence="9">
    <location>
        <position position="496"/>
    </location>
</feature>
<dbReference type="GO" id="GO:0036376">
    <property type="term" value="P:sodium ion export across plasma membrane"/>
    <property type="evidence" value="ECO:0007669"/>
    <property type="project" value="TreeGrafter"/>
</dbReference>
<feature type="transmembrane region" description="Helical" evidence="7">
    <location>
        <begin position="243"/>
        <end position="265"/>
    </location>
</feature>
<feature type="transmembrane region" description="Helical" evidence="7">
    <location>
        <begin position="459"/>
        <end position="477"/>
    </location>
</feature>
<gene>
    <name evidence="9" type="ORF">IWQ62_006410</name>
</gene>
<reference evidence="9" key="1">
    <citation type="submission" date="2022-07" db="EMBL/GenBank/DDBJ databases">
        <title>Phylogenomic reconstructions and comparative analyses of Kickxellomycotina fungi.</title>
        <authorList>
            <person name="Reynolds N.K."/>
            <person name="Stajich J.E."/>
            <person name="Barry K."/>
            <person name="Grigoriev I.V."/>
            <person name="Crous P."/>
            <person name="Smith M.E."/>
        </authorList>
    </citation>
    <scope>NUCLEOTIDE SEQUENCE</scope>
    <source>
        <strain evidence="9">RSA 1196</strain>
    </source>
</reference>
<feature type="compositionally biased region" description="Polar residues" evidence="6">
    <location>
        <begin position="390"/>
        <end position="410"/>
    </location>
</feature>
<evidence type="ECO:0000256" key="4">
    <source>
        <dbReference type="ARBA" id="ARBA00022989"/>
    </source>
</evidence>
<dbReference type="PANTHER" id="PTHR43294:SF21">
    <property type="entry name" value="CATION TRANSPORTING ATPASE"/>
    <property type="match status" value="1"/>
</dbReference>
<dbReference type="Gene3D" id="1.20.1110.10">
    <property type="entry name" value="Calcium-transporting ATPase, transmembrane domain"/>
    <property type="match status" value="2"/>
</dbReference>
<dbReference type="AlphaFoldDB" id="A0A9W8DYM0"/>
<keyword evidence="4 7" id="KW-1133">Transmembrane helix</keyword>
<dbReference type="PANTHER" id="PTHR43294">
    <property type="entry name" value="SODIUM/POTASSIUM-TRANSPORTING ATPASE SUBUNIT ALPHA"/>
    <property type="match status" value="1"/>
</dbReference>
<evidence type="ECO:0000313" key="9">
    <source>
        <dbReference type="EMBL" id="KAJ1951598.1"/>
    </source>
</evidence>
<dbReference type="SUPFAM" id="SSF56784">
    <property type="entry name" value="HAD-like"/>
    <property type="match status" value="1"/>
</dbReference>
<dbReference type="GO" id="GO:0030007">
    <property type="term" value="P:intracellular potassium ion homeostasis"/>
    <property type="evidence" value="ECO:0007669"/>
    <property type="project" value="TreeGrafter"/>
</dbReference>
<keyword evidence="10" id="KW-1185">Reference proteome</keyword>
<keyword evidence="2" id="KW-1003">Cell membrane</keyword>
<proteinExistence type="predicted"/>
<dbReference type="InterPro" id="IPR023298">
    <property type="entry name" value="ATPase_P-typ_TM_dom_sf"/>
</dbReference>
<name>A0A9W8DYM0_9FUNG</name>
<comment type="subcellular location">
    <subcellularLocation>
        <location evidence="1">Cell membrane</location>
        <topology evidence="1">Multi-pass membrane protein</topology>
    </subcellularLocation>
</comment>
<dbReference type="Gene3D" id="3.40.50.1000">
    <property type="entry name" value="HAD superfamily/HAD-like"/>
    <property type="match status" value="1"/>
</dbReference>
<accession>A0A9W8DYM0</accession>
<feature type="transmembrane region" description="Helical" evidence="7">
    <location>
        <begin position="286"/>
        <end position="313"/>
    </location>
</feature>
<sequence length="496" mass="54688">MVTGDFALTAAAIAKQVGIFSGDGPVDTVDNLRTVDVKVSQTSTPTSNPDNGLTWSEKPTGGASTEEKKEYKQGMASPGKPTIMMTEKHSCSAVSPALARFQGSLLLSGGDLATLTDDEWQRVTQYREIVFARTTPEQKLKIVQQFQKTGGIVGVTGDGVNDAPALKAANIGVAMGGGSEVAMEAAHMVLLDNNFASVLVAIEYGRLVFDNLKKCILYLLPAGSFSECVPVLVNMFLGVPLPLSAFLMICICVLTDMPPSIALMFEGPERNLLTRPPRVPHRDRLVNAKLLIHAYLFAGFLETFFGHCMYFYYMQSHGGFSASELLLAFDKWTDGYKGYTQEELDNFQYTGQSIMFISLVMCQCFGNLLSIRTRYLSLFQHFPLPLPTRKTSGMKQVPQDCSSSLETPSQDHPAGEEPLDESHSGRNPIIFLSWACSIGLALLIIYIPFFNNTFNTRPVPVQFFFMPIGYAMGMLSLDEMRKFMVRRKTKPFPQMA</sequence>
<dbReference type="InterPro" id="IPR050510">
    <property type="entry name" value="Cation_transp_ATPase_P-type"/>
</dbReference>
<evidence type="ECO:0000256" key="1">
    <source>
        <dbReference type="ARBA" id="ARBA00004651"/>
    </source>
</evidence>
<dbReference type="GO" id="GO:0005886">
    <property type="term" value="C:plasma membrane"/>
    <property type="evidence" value="ECO:0007669"/>
    <property type="project" value="UniProtKB-SubCell"/>
</dbReference>
<dbReference type="Pfam" id="PF08282">
    <property type="entry name" value="Hydrolase_3"/>
    <property type="match status" value="1"/>
</dbReference>
<dbReference type="InterPro" id="IPR023214">
    <property type="entry name" value="HAD_sf"/>
</dbReference>
<feature type="transmembrane region" description="Helical" evidence="7">
    <location>
        <begin position="353"/>
        <end position="371"/>
    </location>
</feature>
<dbReference type="GO" id="GO:0005524">
    <property type="term" value="F:ATP binding"/>
    <property type="evidence" value="ECO:0007669"/>
    <property type="project" value="InterPro"/>
</dbReference>
<evidence type="ECO:0000256" key="2">
    <source>
        <dbReference type="ARBA" id="ARBA00022475"/>
    </source>
</evidence>
<evidence type="ECO:0000256" key="6">
    <source>
        <dbReference type="SAM" id="MobiDB-lite"/>
    </source>
</evidence>
<feature type="compositionally biased region" description="Polar residues" evidence="6">
    <location>
        <begin position="40"/>
        <end position="54"/>
    </location>
</feature>
<evidence type="ECO:0000256" key="3">
    <source>
        <dbReference type="ARBA" id="ARBA00022692"/>
    </source>
</evidence>
<dbReference type="GO" id="GO:1902600">
    <property type="term" value="P:proton transmembrane transport"/>
    <property type="evidence" value="ECO:0007669"/>
    <property type="project" value="TreeGrafter"/>
</dbReference>
<organism evidence="9 10">
    <name type="scientific">Dispira parvispora</name>
    <dbReference type="NCBI Taxonomy" id="1520584"/>
    <lineage>
        <taxon>Eukaryota</taxon>
        <taxon>Fungi</taxon>
        <taxon>Fungi incertae sedis</taxon>
        <taxon>Zoopagomycota</taxon>
        <taxon>Kickxellomycotina</taxon>
        <taxon>Dimargaritomycetes</taxon>
        <taxon>Dimargaritales</taxon>
        <taxon>Dimargaritaceae</taxon>
        <taxon>Dispira</taxon>
    </lineage>
</organism>
<feature type="transmembrane region" description="Helical" evidence="7">
    <location>
        <begin position="429"/>
        <end position="447"/>
    </location>
</feature>
<dbReference type="SUPFAM" id="SSF81665">
    <property type="entry name" value="Calcium ATPase, transmembrane domain M"/>
    <property type="match status" value="1"/>
</dbReference>
<keyword evidence="3 7" id="KW-0812">Transmembrane</keyword>
<feature type="domain" description="Cation-transporting P-type ATPase C-terminal" evidence="8">
    <location>
        <begin position="422"/>
        <end position="483"/>
    </location>
</feature>
<dbReference type="GO" id="GO:0005391">
    <property type="term" value="F:P-type sodium:potassium-exchanging transporter activity"/>
    <property type="evidence" value="ECO:0007669"/>
    <property type="project" value="TreeGrafter"/>
</dbReference>
<dbReference type="InterPro" id="IPR006068">
    <property type="entry name" value="ATPase_P-typ_cation-transptr_C"/>
</dbReference>
<protein>
    <recommendedName>
        <fullName evidence="8">Cation-transporting P-type ATPase C-terminal domain-containing protein</fullName>
    </recommendedName>
</protein>
<dbReference type="GO" id="GO:0016887">
    <property type="term" value="F:ATP hydrolysis activity"/>
    <property type="evidence" value="ECO:0007669"/>
    <property type="project" value="InterPro"/>
</dbReference>
<comment type="caution">
    <text evidence="9">The sequence shown here is derived from an EMBL/GenBank/DDBJ whole genome shotgun (WGS) entry which is preliminary data.</text>
</comment>
<dbReference type="InterPro" id="IPR036412">
    <property type="entry name" value="HAD-like_sf"/>
</dbReference>
<dbReference type="OrthoDB" id="158672at2759"/>
<dbReference type="EMBL" id="JANBPY010003482">
    <property type="protein sequence ID" value="KAJ1951598.1"/>
    <property type="molecule type" value="Genomic_DNA"/>
</dbReference>
<feature type="region of interest" description="Disordered" evidence="6">
    <location>
        <begin position="40"/>
        <end position="68"/>
    </location>
</feature>
<dbReference type="Proteomes" id="UP001150925">
    <property type="component" value="Unassembled WGS sequence"/>
</dbReference>